<evidence type="ECO:0000313" key="4">
    <source>
        <dbReference type="Proteomes" id="UP000215305"/>
    </source>
</evidence>
<protein>
    <submittedName>
        <fullName evidence="3">Uncharacterized protein</fullName>
    </submittedName>
</protein>
<gene>
    <name evidence="3" type="ORF">CDV56_104818</name>
</gene>
<dbReference type="RefSeq" id="XP_026616403.1">
    <property type="nucleotide sequence ID" value="XM_026758437.1"/>
</dbReference>
<dbReference type="SUPFAM" id="SSF53067">
    <property type="entry name" value="Actin-like ATPase domain"/>
    <property type="match status" value="2"/>
</dbReference>
<dbReference type="Proteomes" id="UP000215305">
    <property type="component" value="Unassembled WGS sequence"/>
</dbReference>
<dbReference type="PANTHER" id="PTHR30005:SF0">
    <property type="entry name" value="RETROGRADE REGULATION PROTEIN 2"/>
    <property type="match status" value="1"/>
</dbReference>
<dbReference type="OrthoDB" id="2014654at2759"/>
<evidence type="ECO:0000313" key="3">
    <source>
        <dbReference type="EMBL" id="RHZ61438.1"/>
    </source>
</evidence>
<dbReference type="Gene3D" id="3.30.420.150">
    <property type="entry name" value="Exopolyphosphatase. Domain 2"/>
    <property type="match status" value="1"/>
</dbReference>
<organism evidence="3 4">
    <name type="scientific">Aspergillus thermomutatus</name>
    <name type="common">Neosartorya pseudofischeri</name>
    <dbReference type="NCBI Taxonomy" id="41047"/>
    <lineage>
        <taxon>Eukaryota</taxon>
        <taxon>Fungi</taxon>
        <taxon>Dikarya</taxon>
        <taxon>Ascomycota</taxon>
        <taxon>Pezizomycotina</taxon>
        <taxon>Eurotiomycetes</taxon>
        <taxon>Eurotiomycetidae</taxon>
        <taxon>Eurotiales</taxon>
        <taxon>Aspergillaceae</taxon>
        <taxon>Aspergillus</taxon>
        <taxon>Aspergillus subgen. Fumigati</taxon>
    </lineage>
</organism>
<proteinExistence type="predicted"/>
<evidence type="ECO:0000259" key="1">
    <source>
        <dbReference type="Pfam" id="PF02541"/>
    </source>
</evidence>
<reference evidence="3" key="1">
    <citation type="submission" date="2018-08" db="EMBL/GenBank/DDBJ databases">
        <title>Draft genome sequence of azole-resistant Aspergillus thermomutatus (Neosartorya pseudofischeri) strain HMR AF 39, isolated from a human nasal aspirate.</title>
        <authorList>
            <person name="Parent-Michaud M."/>
            <person name="Dufresne P.J."/>
            <person name="Fournier E."/>
            <person name="Martineau C."/>
            <person name="Moreira S."/>
            <person name="Perkins V."/>
            <person name="De Repentigny L."/>
            <person name="Dufresne S.F."/>
        </authorList>
    </citation>
    <scope>NUCLEOTIDE SEQUENCE [LARGE SCALE GENOMIC DNA]</scope>
    <source>
        <strain evidence="3">HMR AF 39</strain>
    </source>
</reference>
<dbReference type="Gene3D" id="3.30.420.40">
    <property type="match status" value="1"/>
</dbReference>
<dbReference type="FunFam" id="3.30.420.150:FF:000007">
    <property type="entry name" value="Retrograde regulation protein 2"/>
    <property type="match status" value="1"/>
</dbReference>
<dbReference type="InterPro" id="IPR057512">
    <property type="entry name" value="RTG2_C"/>
</dbReference>
<dbReference type="InterPro" id="IPR050273">
    <property type="entry name" value="GppA/Ppx_hydrolase"/>
</dbReference>
<dbReference type="GO" id="GO:0006357">
    <property type="term" value="P:regulation of transcription by RNA polymerase II"/>
    <property type="evidence" value="ECO:0007669"/>
    <property type="project" value="TreeGrafter"/>
</dbReference>
<dbReference type="VEuPathDB" id="FungiDB:CDV56_104818"/>
<accession>A0A397HHB5</accession>
<feature type="domain" description="RTG2 C-terminal" evidence="2">
    <location>
        <begin position="375"/>
        <end position="596"/>
    </location>
</feature>
<comment type="caution">
    <text evidence="3">The sequence shown here is derived from an EMBL/GenBank/DDBJ whole genome shotgun (WGS) entry which is preliminary data.</text>
</comment>
<sequence>MGGGDRFPDRPCVSPLLPDPSLIQPSAKRRHLRAVVDLGSNGIRCSVSDLSSPTARILPTVYTRRVNISLYDAQFDDDTGCQIPIPHHVIKAVVGAIVRFQITCTEIGVPPKNMRIIATEATRTALNAEEFVEAIRRATNVPVETLRKEHEGTIGAWGIASSFSDIEGLAMDLGGGSMQMTWIVSHAGNVRISPRGSFSFPYGAAALTQKLSQLRKGKSKDEARRAEEAFRREMDSHFRMAFEQLEIPDALLDKARKDGGFPLYLSGGGFRGWGYLLLYLHQVRGQYYPISIINGFSAPKEDFENTKVLKKVARTARDIFRVSDRRREQVPSVAFLINVLAKAVPYGIKEAHFCQGGVREGILFRDIPPFVRQQDPLEVATTTFARPSAQAIAYLMFGAIPRRTEERTFPASIRGSLIQAFANVLFVHASMSKELSSTAALYSTSTGLLSSTHGIPHADRARLALMLQERFGGELPPREEDFKSRLRELLTSEEVWWIRYLGKLGLVIGRLYPIGLIDPARPRIVTEARWASNLGKHGDKKGIELKILVQKVEFDPTQLKSELERDIRKIHKVGKRKNWIGGREGWGMKVKVVVAEEEML</sequence>
<feature type="domain" description="Ppx/GppA phosphatase N-terminal" evidence="1">
    <location>
        <begin position="57"/>
        <end position="368"/>
    </location>
</feature>
<dbReference type="Pfam" id="PF23566">
    <property type="entry name" value="RTG2_C"/>
    <property type="match status" value="1"/>
</dbReference>
<dbReference type="AlphaFoldDB" id="A0A397HHB5"/>
<dbReference type="Pfam" id="PF02541">
    <property type="entry name" value="Ppx-GppA"/>
    <property type="match status" value="1"/>
</dbReference>
<keyword evidence="4" id="KW-1185">Reference proteome</keyword>
<dbReference type="STRING" id="41047.A0A397HHB5"/>
<dbReference type="FunFam" id="3.30.420.40:FF:000191">
    <property type="entry name" value="Retrograde regulation protein 2"/>
    <property type="match status" value="1"/>
</dbReference>
<dbReference type="GeneID" id="38126792"/>
<dbReference type="EMBL" id="NKHU02000044">
    <property type="protein sequence ID" value="RHZ61438.1"/>
    <property type="molecule type" value="Genomic_DNA"/>
</dbReference>
<dbReference type="InterPro" id="IPR003695">
    <property type="entry name" value="Ppx_GppA_N"/>
</dbReference>
<name>A0A397HHB5_ASPTH</name>
<dbReference type="PANTHER" id="PTHR30005">
    <property type="entry name" value="EXOPOLYPHOSPHATASE"/>
    <property type="match status" value="1"/>
</dbReference>
<dbReference type="InterPro" id="IPR043129">
    <property type="entry name" value="ATPase_NBD"/>
</dbReference>
<evidence type="ECO:0000259" key="2">
    <source>
        <dbReference type="Pfam" id="PF23566"/>
    </source>
</evidence>